<dbReference type="HOGENOM" id="CLU_2801588_0_0_1"/>
<protein>
    <submittedName>
        <fullName evidence="1">Uncharacterized protein</fullName>
    </submittedName>
</protein>
<keyword evidence="2" id="KW-1185">Reference proteome</keyword>
<proteinExistence type="predicted"/>
<name>J3MP55_ORYBR</name>
<reference evidence="1" key="2">
    <citation type="submission" date="2013-04" db="UniProtKB">
        <authorList>
            <consortium name="EnsemblPlants"/>
        </authorList>
    </citation>
    <scope>IDENTIFICATION</scope>
</reference>
<dbReference type="EnsemblPlants" id="OB07G31870.1">
    <property type="protein sequence ID" value="OB07G31870.1"/>
    <property type="gene ID" value="OB07G31870"/>
</dbReference>
<accession>J3MP55</accession>
<evidence type="ECO:0000313" key="1">
    <source>
        <dbReference type="EnsemblPlants" id="OB07G31870.1"/>
    </source>
</evidence>
<evidence type="ECO:0000313" key="2">
    <source>
        <dbReference type="Proteomes" id="UP000006038"/>
    </source>
</evidence>
<reference evidence="1" key="1">
    <citation type="journal article" date="2013" name="Nat. Commun.">
        <title>Whole-genome sequencing of Oryza brachyantha reveals mechanisms underlying Oryza genome evolution.</title>
        <authorList>
            <person name="Chen J."/>
            <person name="Huang Q."/>
            <person name="Gao D."/>
            <person name="Wang J."/>
            <person name="Lang Y."/>
            <person name="Liu T."/>
            <person name="Li B."/>
            <person name="Bai Z."/>
            <person name="Luis Goicoechea J."/>
            <person name="Liang C."/>
            <person name="Chen C."/>
            <person name="Zhang W."/>
            <person name="Sun S."/>
            <person name="Liao Y."/>
            <person name="Zhang X."/>
            <person name="Yang L."/>
            <person name="Song C."/>
            <person name="Wang M."/>
            <person name="Shi J."/>
            <person name="Liu G."/>
            <person name="Liu J."/>
            <person name="Zhou H."/>
            <person name="Zhou W."/>
            <person name="Yu Q."/>
            <person name="An N."/>
            <person name="Chen Y."/>
            <person name="Cai Q."/>
            <person name="Wang B."/>
            <person name="Liu B."/>
            <person name="Min J."/>
            <person name="Huang Y."/>
            <person name="Wu H."/>
            <person name="Li Z."/>
            <person name="Zhang Y."/>
            <person name="Yin Y."/>
            <person name="Song W."/>
            <person name="Jiang J."/>
            <person name="Jackson S.A."/>
            <person name="Wing R.A."/>
            <person name="Wang J."/>
            <person name="Chen M."/>
        </authorList>
    </citation>
    <scope>NUCLEOTIDE SEQUENCE [LARGE SCALE GENOMIC DNA]</scope>
    <source>
        <strain evidence="1">cv. IRGC 101232</strain>
    </source>
</reference>
<organism evidence="1">
    <name type="scientific">Oryza brachyantha</name>
    <name type="common">malo sina</name>
    <dbReference type="NCBI Taxonomy" id="4533"/>
    <lineage>
        <taxon>Eukaryota</taxon>
        <taxon>Viridiplantae</taxon>
        <taxon>Streptophyta</taxon>
        <taxon>Embryophyta</taxon>
        <taxon>Tracheophyta</taxon>
        <taxon>Spermatophyta</taxon>
        <taxon>Magnoliopsida</taxon>
        <taxon>Liliopsida</taxon>
        <taxon>Poales</taxon>
        <taxon>Poaceae</taxon>
        <taxon>BOP clade</taxon>
        <taxon>Oryzoideae</taxon>
        <taxon>Oryzeae</taxon>
        <taxon>Oryzinae</taxon>
        <taxon>Oryza</taxon>
    </lineage>
</organism>
<sequence length="68" mass="7651">PDGTRTTRPRPRPRTSISLCMRISLQNHTNSVVGCFFSASLVKSILYCTRLCSRESLALFLFSLPSYP</sequence>
<dbReference type="Proteomes" id="UP000006038">
    <property type="component" value="Chromosome 7"/>
</dbReference>
<dbReference type="Gramene" id="OB07G31870.1">
    <property type="protein sequence ID" value="OB07G31870.1"/>
    <property type="gene ID" value="OB07G31870"/>
</dbReference>
<dbReference type="AlphaFoldDB" id="J3MP55"/>